<sequence>MAHTYPIENRLLRRLDARLSNPMYFSMMFGGQPRKLQDETYESSCTDETGVILQRTAVYDNEDKLRRHAQESDRRFLVPITRRTGVLEGIAQGHLAVNPLFSILLRVKIADLSPLLREGLWDAFARFQRLQLTPYLYLNGDTNPEESMRTSIFDMFAFGIMMAQALFHGQATEVWGYTKSFPKMSLIAATSDSLTAIAISTGIADNLMLSEAHSLRASISMLKMRLKKILPTLPTPTHVEEYYPWLSRGWLSIYSHVRTLELDTPFIWIDHPLLHTKQAFQHVCDAFDEAMQARDETILFELLEKPRYTQNIQTCLLLHLALCFVYALKAEHKDLRTQTRLCEQMIATIKTDPNHDCEAVEGGELMLGYAHQAVELAQSFEIVCESNSDENYATFEALHQDKEFLNEVDRLESYFNIADTTLNLGRFARAREYIDKAETLFRCNEASQTCKHRQGDFDVRR</sequence>
<keyword evidence="2" id="KW-1185">Reference proteome</keyword>
<comment type="caution">
    <text evidence="1">The sequence shown here is derived from an EMBL/GenBank/DDBJ whole genome shotgun (WGS) entry which is preliminary data.</text>
</comment>
<dbReference type="AlphaFoldDB" id="A0AAN7Y8H3"/>
<proteinExistence type="predicted"/>
<gene>
    <name evidence="1" type="ORF">LTR05_008331</name>
</gene>
<name>A0AAN7Y8H3_9EURO</name>
<protein>
    <submittedName>
        <fullName evidence="1">Uncharacterized protein</fullName>
    </submittedName>
</protein>
<organism evidence="1 2">
    <name type="scientific">Lithohypha guttulata</name>
    <dbReference type="NCBI Taxonomy" id="1690604"/>
    <lineage>
        <taxon>Eukaryota</taxon>
        <taxon>Fungi</taxon>
        <taxon>Dikarya</taxon>
        <taxon>Ascomycota</taxon>
        <taxon>Pezizomycotina</taxon>
        <taxon>Eurotiomycetes</taxon>
        <taxon>Chaetothyriomycetidae</taxon>
        <taxon>Chaetothyriales</taxon>
        <taxon>Trichomeriaceae</taxon>
        <taxon>Lithohypha</taxon>
    </lineage>
</organism>
<evidence type="ECO:0000313" key="2">
    <source>
        <dbReference type="Proteomes" id="UP001309876"/>
    </source>
</evidence>
<evidence type="ECO:0000313" key="1">
    <source>
        <dbReference type="EMBL" id="KAK5081014.1"/>
    </source>
</evidence>
<dbReference type="EMBL" id="JAVRRJ010000011">
    <property type="protein sequence ID" value="KAK5081014.1"/>
    <property type="molecule type" value="Genomic_DNA"/>
</dbReference>
<accession>A0AAN7Y8H3</accession>
<reference evidence="1 2" key="1">
    <citation type="submission" date="2023-08" db="EMBL/GenBank/DDBJ databases">
        <title>Black Yeasts Isolated from many extreme environments.</title>
        <authorList>
            <person name="Coleine C."/>
            <person name="Stajich J.E."/>
            <person name="Selbmann L."/>
        </authorList>
    </citation>
    <scope>NUCLEOTIDE SEQUENCE [LARGE SCALE GENOMIC DNA]</scope>
    <source>
        <strain evidence="1 2">CCFEE 5910</strain>
    </source>
</reference>
<dbReference type="Proteomes" id="UP001309876">
    <property type="component" value="Unassembled WGS sequence"/>
</dbReference>